<dbReference type="FunFam" id="3.40.50.720:FF:000084">
    <property type="entry name" value="Short-chain dehydrogenase reductase"/>
    <property type="match status" value="1"/>
</dbReference>
<dbReference type="STRING" id="1005945.SAMN05216561_107212"/>
<dbReference type="Proteomes" id="UP000198649">
    <property type="component" value="Unassembled WGS sequence"/>
</dbReference>
<dbReference type="PRINTS" id="PR00081">
    <property type="entry name" value="GDHRDH"/>
</dbReference>
<dbReference type="InterPro" id="IPR002347">
    <property type="entry name" value="SDR_fam"/>
</dbReference>
<dbReference type="PRINTS" id="PR00080">
    <property type="entry name" value="SDRFAMILY"/>
</dbReference>
<evidence type="ECO:0000256" key="1">
    <source>
        <dbReference type="ARBA" id="ARBA00006484"/>
    </source>
</evidence>
<reference evidence="3 4" key="1">
    <citation type="submission" date="2016-10" db="EMBL/GenBank/DDBJ databases">
        <authorList>
            <person name="de Groot N.N."/>
        </authorList>
    </citation>
    <scope>NUCLEOTIDE SEQUENCE [LARGE SCALE GENOMIC DNA]</scope>
    <source>
        <strain evidence="3 4">CGMCC 1.11156</strain>
    </source>
</reference>
<dbReference type="InterPro" id="IPR020904">
    <property type="entry name" value="Sc_DH/Rdtase_CS"/>
</dbReference>
<evidence type="ECO:0000256" key="2">
    <source>
        <dbReference type="ARBA" id="ARBA00023002"/>
    </source>
</evidence>
<organism evidence="3 4">
    <name type="scientific">Nocardioides psychrotolerans</name>
    <dbReference type="NCBI Taxonomy" id="1005945"/>
    <lineage>
        <taxon>Bacteria</taxon>
        <taxon>Bacillati</taxon>
        <taxon>Actinomycetota</taxon>
        <taxon>Actinomycetes</taxon>
        <taxon>Propionibacteriales</taxon>
        <taxon>Nocardioidaceae</taxon>
        <taxon>Nocardioides</taxon>
    </lineage>
</organism>
<sequence length="258" mass="27143">MEITDFTLDTFSLAGKRALVTGGNTGLGRAFTLALARAGADVFVPSLAPDEGETEKLVTDCGRAYVFVEADITQEGVPAAVVSQCVADLGGVDILVNSAGICVLADVADFDRSHWDPMIAVNMTAAFEMARHASLEMVRQGAGKIINVASLFSFLGGRQSPAYAASKAGIVGFTKAYCDELAEHNVQVNAIAPGYFTTAITIATRAEPETNRRIVEHIPAGRWGDPADLMGATVFLASRASDYVNGHVLAVDGGYLVR</sequence>
<proteinExistence type="inferred from homology"/>
<name>A0A1I3HJT0_9ACTN</name>
<dbReference type="PANTHER" id="PTHR42760:SF5">
    <property type="entry name" value="2-DEHYDRO-3-DEOXY-D-GLUCONATE 5-DEHYDROGENASE"/>
    <property type="match status" value="1"/>
</dbReference>
<dbReference type="Pfam" id="PF13561">
    <property type="entry name" value="adh_short_C2"/>
    <property type="match status" value="1"/>
</dbReference>
<dbReference type="OrthoDB" id="286404at2"/>
<evidence type="ECO:0000313" key="3">
    <source>
        <dbReference type="EMBL" id="SFI35883.1"/>
    </source>
</evidence>
<dbReference type="PROSITE" id="PS00061">
    <property type="entry name" value="ADH_SHORT"/>
    <property type="match status" value="1"/>
</dbReference>
<dbReference type="PANTHER" id="PTHR42760">
    <property type="entry name" value="SHORT-CHAIN DEHYDROGENASES/REDUCTASES FAMILY MEMBER"/>
    <property type="match status" value="1"/>
</dbReference>
<comment type="similarity">
    <text evidence="1">Belongs to the short-chain dehydrogenases/reductases (SDR) family.</text>
</comment>
<dbReference type="SUPFAM" id="SSF51735">
    <property type="entry name" value="NAD(P)-binding Rossmann-fold domains"/>
    <property type="match status" value="1"/>
</dbReference>
<dbReference type="Gene3D" id="3.40.50.720">
    <property type="entry name" value="NAD(P)-binding Rossmann-like Domain"/>
    <property type="match status" value="1"/>
</dbReference>
<dbReference type="EMBL" id="FOQG01000007">
    <property type="protein sequence ID" value="SFI35883.1"/>
    <property type="molecule type" value="Genomic_DNA"/>
</dbReference>
<protein>
    <submittedName>
        <fullName evidence="3">NAD(P)-dependent dehydrogenase, short-chain alcohol dehydrogenase family</fullName>
    </submittedName>
</protein>
<evidence type="ECO:0000313" key="4">
    <source>
        <dbReference type="Proteomes" id="UP000198649"/>
    </source>
</evidence>
<dbReference type="InterPro" id="IPR036291">
    <property type="entry name" value="NAD(P)-bd_dom_sf"/>
</dbReference>
<keyword evidence="4" id="KW-1185">Reference proteome</keyword>
<dbReference type="GO" id="GO:0016616">
    <property type="term" value="F:oxidoreductase activity, acting on the CH-OH group of donors, NAD or NADP as acceptor"/>
    <property type="evidence" value="ECO:0007669"/>
    <property type="project" value="TreeGrafter"/>
</dbReference>
<keyword evidence="2" id="KW-0560">Oxidoreductase</keyword>
<gene>
    <name evidence="3" type="ORF">SAMN05216561_107212</name>
</gene>
<dbReference type="AlphaFoldDB" id="A0A1I3HJT0"/>
<dbReference type="RefSeq" id="WP_091113075.1">
    <property type="nucleotide sequence ID" value="NZ_BKAF01000033.1"/>
</dbReference>
<accession>A0A1I3HJT0</accession>